<gene>
    <name evidence="2" type="ORF">ECPE_LOCUS14478</name>
</gene>
<feature type="compositionally biased region" description="Low complexity" evidence="1">
    <location>
        <begin position="137"/>
        <end position="148"/>
    </location>
</feature>
<name>A0A183B5J2_9TREM</name>
<sequence>MEAALYSCEDSCIELLPGGGLSDLEYVGNLMLLSEVPENTTHAIDIVSPNRNLYQDPLITLPSGVPSPVSTSISSNGTTCSNSSLFSSSIVCCTVPTLAMTTQVTPALPTVLSSLQSRILAVQNKANIVDLDSSTLSPKPSEDVSSSSIRMHGNTDGNNQTIRRASSAGIVLTTGPETLLPGTLALASR</sequence>
<evidence type="ECO:0000313" key="4">
    <source>
        <dbReference type="WBParaSite" id="ECPE_0001451701-mRNA-1"/>
    </source>
</evidence>
<evidence type="ECO:0000313" key="3">
    <source>
        <dbReference type="Proteomes" id="UP000272942"/>
    </source>
</evidence>
<evidence type="ECO:0000256" key="1">
    <source>
        <dbReference type="SAM" id="MobiDB-lite"/>
    </source>
</evidence>
<reference evidence="2 3" key="2">
    <citation type="submission" date="2018-11" db="EMBL/GenBank/DDBJ databases">
        <authorList>
            <consortium name="Pathogen Informatics"/>
        </authorList>
    </citation>
    <scope>NUCLEOTIDE SEQUENCE [LARGE SCALE GENOMIC DNA]</scope>
    <source>
        <strain evidence="2 3">Egypt</strain>
    </source>
</reference>
<organism evidence="4">
    <name type="scientific">Echinostoma caproni</name>
    <dbReference type="NCBI Taxonomy" id="27848"/>
    <lineage>
        <taxon>Eukaryota</taxon>
        <taxon>Metazoa</taxon>
        <taxon>Spiralia</taxon>
        <taxon>Lophotrochozoa</taxon>
        <taxon>Platyhelminthes</taxon>
        <taxon>Trematoda</taxon>
        <taxon>Digenea</taxon>
        <taxon>Plagiorchiida</taxon>
        <taxon>Echinostomata</taxon>
        <taxon>Echinostomatoidea</taxon>
        <taxon>Echinostomatidae</taxon>
        <taxon>Echinostoma</taxon>
    </lineage>
</organism>
<dbReference type="Proteomes" id="UP000272942">
    <property type="component" value="Unassembled WGS sequence"/>
</dbReference>
<protein>
    <submittedName>
        <fullName evidence="4">Krueppel-like factor 15</fullName>
    </submittedName>
</protein>
<dbReference type="EMBL" id="UZAN01057666">
    <property type="protein sequence ID" value="VDP91750.1"/>
    <property type="molecule type" value="Genomic_DNA"/>
</dbReference>
<proteinExistence type="predicted"/>
<evidence type="ECO:0000313" key="2">
    <source>
        <dbReference type="EMBL" id="VDP91750.1"/>
    </source>
</evidence>
<reference evidence="4" key="1">
    <citation type="submission" date="2016-06" db="UniProtKB">
        <authorList>
            <consortium name="WormBaseParasite"/>
        </authorList>
    </citation>
    <scope>IDENTIFICATION</scope>
</reference>
<keyword evidence="3" id="KW-1185">Reference proteome</keyword>
<dbReference type="AlphaFoldDB" id="A0A183B5J2"/>
<accession>A0A183B5J2</accession>
<feature type="region of interest" description="Disordered" evidence="1">
    <location>
        <begin position="133"/>
        <end position="161"/>
    </location>
</feature>
<dbReference type="WBParaSite" id="ECPE_0001451701-mRNA-1">
    <property type="protein sequence ID" value="ECPE_0001451701-mRNA-1"/>
    <property type="gene ID" value="ECPE_0001451701"/>
</dbReference>